<keyword evidence="2" id="KW-0472">Membrane</keyword>
<feature type="transmembrane region" description="Helical" evidence="2">
    <location>
        <begin position="490"/>
        <end position="509"/>
    </location>
</feature>
<feature type="region of interest" description="Disordered" evidence="1">
    <location>
        <begin position="658"/>
        <end position="680"/>
    </location>
</feature>
<feature type="transmembrane region" description="Helical" evidence="2">
    <location>
        <begin position="599"/>
        <end position="626"/>
    </location>
</feature>
<dbReference type="InterPro" id="IPR050490">
    <property type="entry name" value="Bact_solute-bd_prot1"/>
</dbReference>
<evidence type="ECO:0000313" key="3">
    <source>
        <dbReference type="EMBL" id="ORY46677.1"/>
    </source>
</evidence>
<dbReference type="Pfam" id="PF01547">
    <property type="entry name" value="SBP_bac_1"/>
    <property type="match status" value="1"/>
</dbReference>
<dbReference type="Gene3D" id="3.40.190.10">
    <property type="entry name" value="Periplasmic binding protein-like II"/>
    <property type="match status" value="2"/>
</dbReference>
<dbReference type="OrthoDB" id="2118873at2759"/>
<feature type="transmembrane region" description="Helical" evidence="2">
    <location>
        <begin position="544"/>
        <end position="561"/>
    </location>
</feature>
<dbReference type="PANTHER" id="PTHR43649">
    <property type="entry name" value="ARABINOSE-BINDING PROTEIN-RELATED"/>
    <property type="match status" value="1"/>
</dbReference>
<proteinExistence type="predicted"/>
<feature type="compositionally biased region" description="Low complexity" evidence="1">
    <location>
        <begin position="658"/>
        <end position="668"/>
    </location>
</feature>
<name>A0A1Y2CIE5_9FUNG</name>
<dbReference type="EMBL" id="MCOG01000107">
    <property type="protein sequence ID" value="ORY46677.1"/>
    <property type="molecule type" value="Genomic_DNA"/>
</dbReference>
<feature type="transmembrane region" description="Helical" evidence="2">
    <location>
        <begin position="423"/>
        <end position="446"/>
    </location>
</feature>
<evidence type="ECO:0000313" key="4">
    <source>
        <dbReference type="Proteomes" id="UP000193920"/>
    </source>
</evidence>
<dbReference type="SUPFAM" id="SSF53850">
    <property type="entry name" value="Periplasmic binding protein-like II"/>
    <property type="match status" value="1"/>
</dbReference>
<organism evidence="3 4">
    <name type="scientific">Neocallimastix californiae</name>
    <dbReference type="NCBI Taxonomy" id="1754190"/>
    <lineage>
        <taxon>Eukaryota</taxon>
        <taxon>Fungi</taxon>
        <taxon>Fungi incertae sedis</taxon>
        <taxon>Chytridiomycota</taxon>
        <taxon>Chytridiomycota incertae sedis</taxon>
        <taxon>Neocallimastigomycetes</taxon>
        <taxon>Neocallimastigales</taxon>
        <taxon>Neocallimastigaceae</taxon>
        <taxon>Neocallimastix</taxon>
    </lineage>
</organism>
<evidence type="ECO:0000256" key="1">
    <source>
        <dbReference type="SAM" id="MobiDB-lite"/>
    </source>
</evidence>
<feature type="transmembrane region" description="Helical" evidence="2">
    <location>
        <begin position="567"/>
        <end position="587"/>
    </location>
</feature>
<sequence>MYENITDYFNEYSKENNLNIKLESSIFSDKIITQEKVSYDNALEYLLYRKSQKYDIYAFDPVYMKQYSKHLEDLKYYIPQEHLDMYSEPTMKEISVFQDKWLGLPFFIKYMVLYANNIFLNKYNKPIPKTWDELHETAKYILEQERLLNNTELIGYNGFFSSTIDTVCGVTDLIYSFRDSKNSPFPGFNSENAINSLNKIMELKNDISPDGMFTTYEDYSYDMLFESKLLFSKMWDCGQNDDYTMTLMPGNNEGVSGSCIEAFSLGINKYISEEHKKAAAEVIKYFTSMEAQKKLIIKDYKLFTPLMSLYDDEESCTFINCELGKQLQGINRDNSLADDYDNYATKIEKLIYQFLSNEKTAQEVLIEIENITKIHFISIKSMKEALIIFILLLITLLVVLLSIILIFIPKLKPYFNFLSNTMWLIYIIGNSLIIFSEIFYYGILSVFKCHMINSLRTVGYIGNFTPILCQLLIKFPIINKYSKWIEKHKLLFNLFVISIEILFNILSIISPYKLEDIYVEDGQNYNKCHINNFIGNLFYRIQNIYILIIYIGIIFLIFLEWNIQETFYYIRIFFVVMIMDGLSLILIEIIKTLNFNFKILYTIRSVIIILFLLTNQIYLFGIQIIFNIINEKKEEDLLFIKVPLSTINQCATSTTNESSISHQSNISSDKNDKSKTSQTTNKRTSIVLSLHNSVNIETYDKIINNNSNNNSINNNFYYII</sequence>
<feature type="transmembrane region" description="Helical" evidence="2">
    <location>
        <begin position="385"/>
        <end position="408"/>
    </location>
</feature>
<accession>A0A1Y2CIE5</accession>
<gene>
    <name evidence="3" type="ORF">LY90DRAFT_620295</name>
</gene>
<keyword evidence="2" id="KW-0812">Transmembrane</keyword>
<comment type="caution">
    <text evidence="3">The sequence shown here is derived from an EMBL/GenBank/DDBJ whole genome shotgun (WGS) entry which is preliminary data.</text>
</comment>
<dbReference type="InterPro" id="IPR006059">
    <property type="entry name" value="SBP"/>
</dbReference>
<evidence type="ECO:0000256" key="2">
    <source>
        <dbReference type="SAM" id="Phobius"/>
    </source>
</evidence>
<reference evidence="3 4" key="1">
    <citation type="submission" date="2016-08" db="EMBL/GenBank/DDBJ databases">
        <title>A Parts List for Fungal Cellulosomes Revealed by Comparative Genomics.</title>
        <authorList>
            <consortium name="DOE Joint Genome Institute"/>
            <person name="Haitjema C.H."/>
            <person name="Gilmore S.P."/>
            <person name="Henske J.K."/>
            <person name="Solomon K.V."/>
            <person name="De Groot R."/>
            <person name="Kuo A."/>
            <person name="Mondo S.J."/>
            <person name="Salamov A.A."/>
            <person name="Labutti K."/>
            <person name="Zhao Z."/>
            <person name="Chiniquy J."/>
            <person name="Barry K."/>
            <person name="Brewer H.M."/>
            <person name="Purvine S.O."/>
            <person name="Wright A.T."/>
            <person name="Boxma B."/>
            <person name="Van Alen T."/>
            <person name="Hackstein J.H."/>
            <person name="Baker S.E."/>
            <person name="Grigoriev I.V."/>
            <person name="O'Malley M.A."/>
        </authorList>
    </citation>
    <scope>NUCLEOTIDE SEQUENCE [LARGE SCALE GENOMIC DNA]</scope>
    <source>
        <strain evidence="3 4">G1</strain>
    </source>
</reference>
<keyword evidence="2" id="KW-1133">Transmembrane helix</keyword>
<dbReference type="AlphaFoldDB" id="A0A1Y2CIE5"/>
<dbReference type="Proteomes" id="UP000193920">
    <property type="component" value="Unassembled WGS sequence"/>
</dbReference>
<protein>
    <submittedName>
        <fullName evidence="3">Periplasmic binding protein-like II</fullName>
    </submittedName>
</protein>
<keyword evidence="4" id="KW-1185">Reference proteome</keyword>